<organism evidence="1 2">
    <name type="scientific">Gottfriedia luciferensis</name>
    <dbReference type="NCBI Taxonomy" id="178774"/>
    <lineage>
        <taxon>Bacteria</taxon>
        <taxon>Bacillati</taxon>
        <taxon>Bacillota</taxon>
        <taxon>Bacilli</taxon>
        <taxon>Bacillales</taxon>
        <taxon>Bacillaceae</taxon>
        <taxon>Gottfriedia</taxon>
    </lineage>
</organism>
<proteinExistence type="predicted"/>
<dbReference type="Proteomes" id="UP000094580">
    <property type="component" value="Unassembled WGS sequence"/>
</dbReference>
<comment type="caution">
    <text evidence="1">The sequence shown here is derived from an EMBL/GenBank/DDBJ whole genome shotgun (WGS) entry which is preliminary data.</text>
</comment>
<accession>A0ABX2ZYK1</accession>
<sequence>MKKEKENEVKYGELIYGDFGYEEFVSQKVKVIGKIYGKNYEVIITEENDPRKFVWTEDRYRSLAKILIKDAMESAEK</sequence>
<evidence type="ECO:0000313" key="2">
    <source>
        <dbReference type="Proteomes" id="UP000094580"/>
    </source>
</evidence>
<protein>
    <submittedName>
        <fullName evidence="1">Uncharacterized protein</fullName>
    </submittedName>
</protein>
<reference evidence="1 2" key="1">
    <citation type="submission" date="2016-07" db="EMBL/GenBank/DDBJ databases">
        <authorList>
            <person name="Townsley L."/>
            <person name="Shank E.A."/>
        </authorList>
    </citation>
    <scope>NUCLEOTIDE SEQUENCE [LARGE SCALE GENOMIC DNA]</scope>
    <source>
        <strain evidence="1 2">CH01</strain>
    </source>
</reference>
<gene>
    <name evidence="1" type="ORF">BED47_00660</name>
</gene>
<name>A0ABX2ZYK1_9BACI</name>
<evidence type="ECO:0000313" key="1">
    <source>
        <dbReference type="EMBL" id="ODG93715.1"/>
    </source>
</evidence>
<dbReference type="RefSeq" id="WP_069031900.1">
    <property type="nucleotide sequence ID" value="NZ_MDKC01000001.1"/>
</dbReference>
<dbReference type="EMBL" id="MDKC01000001">
    <property type="protein sequence ID" value="ODG93715.1"/>
    <property type="molecule type" value="Genomic_DNA"/>
</dbReference>
<keyword evidence="2" id="KW-1185">Reference proteome</keyword>